<reference evidence="2 3" key="1">
    <citation type="submission" date="2018-08" db="EMBL/GenBank/DDBJ databases">
        <title>Sequencing the genomes of 1000 actinobacteria strains.</title>
        <authorList>
            <person name="Klenk H.-P."/>
        </authorList>
    </citation>
    <scope>NUCLEOTIDE SEQUENCE [LARGE SCALE GENOMIC DNA]</scope>
    <source>
        <strain evidence="2 3">DSM 43927</strain>
    </source>
</reference>
<protein>
    <submittedName>
        <fullName evidence="2">Uncharacterized protein</fullName>
    </submittedName>
</protein>
<name>A0A3D9SKC8_9ACTN</name>
<feature type="transmembrane region" description="Helical" evidence="1">
    <location>
        <begin position="93"/>
        <end position="116"/>
    </location>
</feature>
<feature type="transmembrane region" description="Helical" evidence="1">
    <location>
        <begin position="12"/>
        <end position="39"/>
    </location>
</feature>
<dbReference type="AlphaFoldDB" id="A0A3D9SKC8"/>
<dbReference type="Proteomes" id="UP000256661">
    <property type="component" value="Unassembled WGS sequence"/>
</dbReference>
<comment type="caution">
    <text evidence="2">The sequence shown here is derived from an EMBL/GenBank/DDBJ whole genome shotgun (WGS) entry which is preliminary data.</text>
</comment>
<accession>A0A3D9SKC8</accession>
<evidence type="ECO:0000256" key="1">
    <source>
        <dbReference type="SAM" id="Phobius"/>
    </source>
</evidence>
<sequence>MQAVQRWSSGWWVSPAIPVVANVALAALWAFSALGGWGAEAFCGEGGNRDAGCGAAFDTAVLASLGAALPAAVTVVCAWALPGVRRDARRLDWVLALAAFMWLAAEGILVVGGYVAQP</sequence>
<keyword evidence="1" id="KW-1133">Transmembrane helix</keyword>
<proteinExistence type="predicted"/>
<feature type="transmembrane region" description="Helical" evidence="1">
    <location>
        <begin position="59"/>
        <end position="81"/>
    </location>
</feature>
<keyword evidence="1" id="KW-0812">Transmembrane</keyword>
<keyword evidence="3" id="KW-1185">Reference proteome</keyword>
<keyword evidence="1" id="KW-0472">Membrane</keyword>
<organism evidence="2 3">
    <name type="scientific">Thermomonospora umbrina</name>
    <dbReference type="NCBI Taxonomy" id="111806"/>
    <lineage>
        <taxon>Bacteria</taxon>
        <taxon>Bacillati</taxon>
        <taxon>Actinomycetota</taxon>
        <taxon>Actinomycetes</taxon>
        <taxon>Streptosporangiales</taxon>
        <taxon>Thermomonosporaceae</taxon>
        <taxon>Thermomonospora</taxon>
    </lineage>
</organism>
<gene>
    <name evidence="2" type="ORF">DFJ69_1819</name>
</gene>
<dbReference type="EMBL" id="QTTT01000001">
    <property type="protein sequence ID" value="REE96386.1"/>
    <property type="molecule type" value="Genomic_DNA"/>
</dbReference>
<evidence type="ECO:0000313" key="2">
    <source>
        <dbReference type="EMBL" id="REE96386.1"/>
    </source>
</evidence>
<evidence type="ECO:0000313" key="3">
    <source>
        <dbReference type="Proteomes" id="UP000256661"/>
    </source>
</evidence>